<dbReference type="Gene3D" id="1.10.1670.10">
    <property type="entry name" value="Helix-hairpin-Helix base-excision DNA repair enzymes (C-terminal)"/>
    <property type="match status" value="1"/>
</dbReference>
<dbReference type="AlphaFoldDB" id="A0A2M7W251"/>
<evidence type="ECO:0000313" key="2">
    <source>
        <dbReference type="Proteomes" id="UP000228952"/>
    </source>
</evidence>
<proteinExistence type="predicted"/>
<dbReference type="Proteomes" id="UP000228952">
    <property type="component" value="Unassembled WGS sequence"/>
</dbReference>
<gene>
    <name evidence="1" type="ORF">COX64_03665</name>
</gene>
<dbReference type="EMBL" id="PFQB01000097">
    <property type="protein sequence ID" value="PJA13079.1"/>
    <property type="molecule type" value="Genomic_DNA"/>
</dbReference>
<comment type="caution">
    <text evidence="1">The sequence shown here is derived from an EMBL/GenBank/DDBJ whole genome shotgun (WGS) entry which is preliminary data.</text>
</comment>
<name>A0A2M7W251_9BACT</name>
<dbReference type="InterPro" id="IPR023170">
    <property type="entry name" value="HhH_base_excis_C"/>
</dbReference>
<reference evidence="2" key="1">
    <citation type="submission" date="2017-09" db="EMBL/GenBank/DDBJ databases">
        <title>Depth-based differentiation of microbial function through sediment-hosted aquifers and enrichment of novel symbionts in the deep terrestrial subsurface.</title>
        <authorList>
            <person name="Probst A.J."/>
            <person name="Ladd B."/>
            <person name="Jarett J.K."/>
            <person name="Geller-Mcgrath D.E."/>
            <person name="Sieber C.M.K."/>
            <person name="Emerson J.B."/>
            <person name="Anantharaman K."/>
            <person name="Thomas B.C."/>
            <person name="Malmstrom R."/>
            <person name="Stieglmeier M."/>
            <person name="Klingl A."/>
            <person name="Woyke T."/>
            <person name="Ryan C.M."/>
            <person name="Banfield J.F."/>
        </authorList>
    </citation>
    <scope>NUCLEOTIDE SEQUENCE [LARGE SCALE GENOMIC DNA]</scope>
</reference>
<sequence length="260" mass="29938">MAEILTACREVLDAYRSGKLGQTEMPEDSNPGFTEEEIEQRYAYFSLPMALNYQRNSYTMWKSALQTYRDPDVTDVFDVVKVNKLSPAELQAKLTKHKLALQPNKHIATWRSIANTIVVNWGSFEALLKASEFDFVQLRSLVQEKYKKGFPYLSGPKIFNYWSFILNQYCGANLKNSDLIEIAPDTHVIKCSVLLGVITKTEAETMERQEISEKWRNILQGSGIKPIDMHPVLWFWSRNGFIYKPAGVFDVCSAHFFQTR</sequence>
<protein>
    <submittedName>
        <fullName evidence="1">Uncharacterized protein</fullName>
    </submittedName>
</protein>
<organism evidence="1 2">
    <name type="scientific">Candidatus Dojkabacteria bacterium CG_4_10_14_0_2_um_filter_Dojkabacteria_WS6_41_15</name>
    <dbReference type="NCBI Taxonomy" id="2014249"/>
    <lineage>
        <taxon>Bacteria</taxon>
        <taxon>Candidatus Dojkabacteria</taxon>
    </lineage>
</organism>
<accession>A0A2M7W251</accession>
<evidence type="ECO:0000313" key="1">
    <source>
        <dbReference type="EMBL" id="PJA13079.1"/>
    </source>
</evidence>